<keyword evidence="2" id="KW-1185">Reference proteome</keyword>
<organism evidence="1 2">
    <name type="scientific">Sphingopyxis witflariensis</name>
    <dbReference type="NCBI Taxonomy" id="173675"/>
    <lineage>
        <taxon>Bacteria</taxon>
        <taxon>Pseudomonadati</taxon>
        <taxon>Pseudomonadota</taxon>
        <taxon>Alphaproteobacteria</taxon>
        <taxon>Sphingomonadales</taxon>
        <taxon>Sphingomonadaceae</taxon>
        <taxon>Sphingopyxis</taxon>
    </lineage>
</organism>
<sequence length="213" mass="22731">MRYALPFILAATAPTVPAAAHEVWVERDGAGAARIYLGEPAEPVPAAGDPELHRLKTPLVFLSDPAQPAVTTRRANHLEAALGKAGDVRVRDDSVFDPWESDGGMTGAIFYARAGRSESISKLDLEFTPVRAGADEFTVQFRGRPVAGAKVNIISPDHWQKSLEADAAGRVAVPDMGKGRYILAVSHKEDAAGMVAGKPVGKLQHISTLTFVR</sequence>
<evidence type="ECO:0000313" key="1">
    <source>
        <dbReference type="EMBL" id="OWQ95207.1"/>
    </source>
</evidence>
<dbReference type="AlphaFoldDB" id="A0A2D0AN82"/>
<protein>
    <submittedName>
        <fullName evidence="1">Nickel uptake transporter family protein</fullName>
    </submittedName>
</protein>
<name>A0A2D0AN82_9SPHN</name>
<reference evidence="1 2" key="1">
    <citation type="journal article" date="2002" name="Int. J. Syst. Evol. Microbiol.">
        <title>Sphingopyxis witflariensis sp. nov., isolated from activated sludge.</title>
        <authorList>
            <person name="Kampfer P."/>
            <person name="Witzenberger R."/>
            <person name="Denner E.B."/>
            <person name="Busse H.J."/>
            <person name="Neef A."/>
        </authorList>
    </citation>
    <scope>NUCLEOTIDE SEQUENCE [LARGE SCALE GENOMIC DNA]</scope>
    <source>
        <strain evidence="1 2">DSM 14551</strain>
    </source>
</reference>
<gene>
    <name evidence="1" type="ORF">CDQ91_14975</name>
</gene>
<dbReference type="OrthoDB" id="5995861at2"/>
<evidence type="ECO:0000313" key="2">
    <source>
        <dbReference type="Proteomes" id="UP000197097"/>
    </source>
</evidence>
<proteinExistence type="predicted"/>
<accession>A0A2D0AN82</accession>
<dbReference type="Proteomes" id="UP000197097">
    <property type="component" value="Unassembled WGS sequence"/>
</dbReference>
<dbReference type="RefSeq" id="WP_088473538.1">
    <property type="nucleotide sequence ID" value="NZ_NISJ01000008.1"/>
</dbReference>
<comment type="caution">
    <text evidence="1">The sequence shown here is derived from an EMBL/GenBank/DDBJ whole genome shotgun (WGS) entry which is preliminary data.</text>
</comment>
<dbReference type="EMBL" id="NISJ01000008">
    <property type="protein sequence ID" value="OWQ95207.1"/>
    <property type="molecule type" value="Genomic_DNA"/>
</dbReference>